<evidence type="ECO:0000313" key="2">
    <source>
        <dbReference type="EMBL" id="EDS71554.1"/>
    </source>
</evidence>
<evidence type="ECO:0008006" key="4">
    <source>
        <dbReference type="Google" id="ProtNLM"/>
    </source>
</evidence>
<proteinExistence type="predicted"/>
<protein>
    <recommendedName>
        <fullName evidence="4">DUF1307 domain-containing protein</fullName>
    </recommendedName>
</protein>
<reference evidence="2" key="2">
    <citation type="submission" date="2013-08" db="EMBL/GenBank/DDBJ databases">
        <title>Draft genome sequence of Anaerofustis stercorihominis (DSM 17244).</title>
        <authorList>
            <person name="Sudarsanam P."/>
            <person name="Ley R."/>
            <person name="Guruge J."/>
            <person name="Turnbaugh P.J."/>
            <person name="Mahowald M."/>
            <person name="Liep D."/>
            <person name="Gordon J."/>
        </authorList>
    </citation>
    <scope>NUCLEOTIDE SEQUENCE</scope>
    <source>
        <strain evidence="2">DSM 17244</strain>
    </source>
</reference>
<dbReference type="OrthoDB" id="9785015at2"/>
<dbReference type="eggNOG" id="ENOG502ZKY5">
    <property type="taxonomic scope" value="Bacteria"/>
</dbReference>
<dbReference type="Proteomes" id="UP000005178">
    <property type="component" value="Unassembled WGS sequence"/>
</dbReference>
<dbReference type="GeneID" id="98000355"/>
<dbReference type="STRING" id="445971.ANASTE_01256"/>
<dbReference type="SUPFAM" id="SSF160704">
    <property type="entry name" value="YehR-like"/>
    <property type="match status" value="1"/>
</dbReference>
<organism evidence="2 3">
    <name type="scientific">Anaerofustis stercorihominis DSM 17244</name>
    <dbReference type="NCBI Taxonomy" id="445971"/>
    <lineage>
        <taxon>Bacteria</taxon>
        <taxon>Bacillati</taxon>
        <taxon>Bacillota</taxon>
        <taxon>Clostridia</taxon>
        <taxon>Eubacteriales</taxon>
        <taxon>Eubacteriaceae</taxon>
        <taxon>Anaerofustis</taxon>
    </lineage>
</organism>
<name>B1CBA7_9FIRM</name>
<dbReference type="EMBL" id="ABIL02000006">
    <property type="protein sequence ID" value="EDS71554.1"/>
    <property type="molecule type" value="Genomic_DNA"/>
</dbReference>
<reference evidence="2" key="1">
    <citation type="submission" date="2008-01" db="EMBL/GenBank/DDBJ databases">
        <authorList>
            <person name="Fulton L."/>
            <person name="Clifton S."/>
            <person name="Fulton B."/>
            <person name="Xu J."/>
            <person name="Minx P."/>
            <person name="Pepin K.H."/>
            <person name="Johnson M."/>
            <person name="Thiruvilangam P."/>
            <person name="Bhonagiri V."/>
            <person name="Nash W.E."/>
            <person name="Mardis E.R."/>
            <person name="Wilson R.K."/>
        </authorList>
    </citation>
    <scope>NUCLEOTIDE SEQUENCE [LARGE SCALE GENOMIC DNA]</scope>
    <source>
        <strain evidence="2">DSM 17244</strain>
    </source>
</reference>
<dbReference type="RefSeq" id="WP_007050024.1">
    <property type="nucleotide sequence ID" value="NZ_DS560019.1"/>
</dbReference>
<dbReference type="Gene3D" id="3.30.1830.10">
    <property type="entry name" value="YehR-like"/>
    <property type="match status" value="1"/>
</dbReference>
<comment type="caution">
    <text evidence="2">The sequence shown here is derived from an EMBL/GenBank/DDBJ whole genome shotgun (WGS) entry which is preliminary data.</text>
</comment>
<accession>B1CBA7</accession>
<evidence type="ECO:0000256" key="1">
    <source>
        <dbReference type="SAM" id="SignalP"/>
    </source>
</evidence>
<dbReference type="AlphaFoldDB" id="B1CBA7"/>
<feature type="signal peptide" evidence="1">
    <location>
        <begin position="1"/>
        <end position="24"/>
    </location>
</feature>
<evidence type="ECO:0000313" key="3">
    <source>
        <dbReference type="Proteomes" id="UP000005178"/>
    </source>
</evidence>
<keyword evidence="1" id="KW-0732">Signal</keyword>
<dbReference type="HOGENOM" id="CLU_1727558_0_0_9"/>
<feature type="chain" id="PRO_5002761235" description="DUF1307 domain-containing protein" evidence="1">
    <location>
        <begin position="25"/>
        <end position="151"/>
    </location>
</feature>
<gene>
    <name evidence="2" type="ORF">ANASTE_01256</name>
</gene>
<dbReference type="InterPro" id="IPR036699">
    <property type="entry name" value="YehR-like_sf"/>
</dbReference>
<keyword evidence="3" id="KW-1185">Reference proteome</keyword>
<sequence>MKKVLKVILALGLVFIMAGCGSKAQTATFNYSSNGVDVKMVADAEGDTIIKLTQTSTINTKNFNSSQIKQLKKVVEESKDTYKNIKGITYKAEESGDKIVETIIIPTDEETLKTVISKGLLPVTGSSGEVTKLSLDKTKESLQKAGWTLEE</sequence>
<dbReference type="Pfam" id="PF06998">
    <property type="entry name" value="DUF1307"/>
    <property type="match status" value="1"/>
</dbReference>
<dbReference type="InterPro" id="IPR009736">
    <property type="entry name" value="DUF1307"/>
</dbReference>
<dbReference type="PROSITE" id="PS51257">
    <property type="entry name" value="PROKAR_LIPOPROTEIN"/>
    <property type="match status" value="1"/>
</dbReference>